<dbReference type="InterPro" id="IPR000212">
    <property type="entry name" value="DNA_helicase_UvrD/REP"/>
</dbReference>
<dbReference type="PANTHER" id="PTHR11070">
    <property type="entry name" value="UVRD / RECB / PCRA DNA HELICASE FAMILY MEMBER"/>
    <property type="match status" value="1"/>
</dbReference>
<dbReference type="Gene3D" id="3.90.320.10">
    <property type="match status" value="1"/>
</dbReference>
<comment type="caution">
    <text evidence="1">The sequence shown here is derived from an EMBL/GenBank/DDBJ whole genome shotgun (WGS) entry which is preliminary data.</text>
</comment>
<dbReference type="GO" id="GO:0003677">
    <property type="term" value="F:DNA binding"/>
    <property type="evidence" value="ECO:0007669"/>
    <property type="project" value="InterPro"/>
</dbReference>
<dbReference type="Proteomes" id="UP000050424">
    <property type="component" value="Unassembled WGS sequence"/>
</dbReference>
<dbReference type="GO" id="GO:0000725">
    <property type="term" value="P:recombinational repair"/>
    <property type="evidence" value="ECO:0007669"/>
    <property type="project" value="TreeGrafter"/>
</dbReference>
<proteinExistence type="predicted"/>
<sequence>MAYQSFLTWRLLTRARLYTVKPLFQVPFFHTRFFTQTHHLHRPRGKKPPFIPSHEQQKVVKLCSTQNVIVSARPGSGKTATAEAIVAAYPDKRVAVLTYSKKLQLETSRRLHPYPNCDVFTFHGMASSLFRVVVLNNAVLLKQRKKVGRSNELPRWTSEPYDIIVLDEFQDCTELIFWLVNCFIQANERKKGGQSVRLVVLGDERQSIHRFLGADPRYLTLAPELLGPISRYPFAWAPLSQSFRLSHQTVQFISRVFLGGEQYITSSKPGPKPIVLRCYPHKSYSLAKKLMPLIRQYGPENTAIIAPSIRKKGPLQNLVNILSEKYRVPIAVPIDDESPLDGKVIDGKMCISNIHQFKGSERDLIILFGMDSSFFKYFGRSLPDDRCPNEVFVALTRAVKQLVLVHNESEKPMPFVSMETMYKTAEIVNIASGEAEIALPDAPGRPLQLAFTLPSSSGVRDMTRHLQDESLAEIVDRELDIQKLSLPLPDKDHIDIPNVVLSDPKRGFYETVSDINGLVVTAAFELDATGTLNTLGSDQTNIDSFPSACPQQQISWFCRHACDYQASISGYRPRVIQMENHKFNWIKPRALVLARSRLQGELEHLTENLRFEVEVDQEFRIGDQKTRVRGRADIATVSSTTDCNNSRNVGCVWEIKFVSQRSNEHIIQACTYAYLLAPLSGDLPRIILYNVRDGEKLEITARGGREGLLRMIENVLRLKYSTAGEMKDEDFFRMCTKASLEVSTLHG</sequence>
<dbReference type="InterPro" id="IPR027417">
    <property type="entry name" value="P-loop_NTPase"/>
</dbReference>
<dbReference type="SUPFAM" id="SSF52540">
    <property type="entry name" value="P-loop containing nucleoside triphosphate hydrolases"/>
    <property type="match status" value="1"/>
</dbReference>
<dbReference type="InterPro" id="IPR011604">
    <property type="entry name" value="PDDEXK-like_dom_sf"/>
</dbReference>
<dbReference type="Pfam" id="PF13245">
    <property type="entry name" value="AAA_19"/>
    <property type="match status" value="1"/>
</dbReference>
<dbReference type="GO" id="GO:0043138">
    <property type="term" value="F:3'-5' DNA helicase activity"/>
    <property type="evidence" value="ECO:0007669"/>
    <property type="project" value="TreeGrafter"/>
</dbReference>
<evidence type="ECO:0000313" key="2">
    <source>
        <dbReference type="Proteomes" id="UP000050424"/>
    </source>
</evidence>
<dbReference type="Gene3D" id="3.40.50.300">
    <property type="entry name" value="P-loop containing nucleotide triphosphate hydrolases"/>
    <property type="match status" value="2"/>
</dbReference>
<name>A0A0P7BMB4_9HYPO</name>
<accession>A0A0P7BMB4</accession>
<dbReference type="EMBL" id="LKCW01000001">
    <property type="protein sequence ID" value="KPM46451.1"/>
    <property type="molecule type" value="Genomic_DNA"/>
</dbReference>
<dbReference type="OrthoDB" id="1470711at2759"/>
<gene>
    <name evidence="1" type="ORF">AK830_g202</name>
</gene>
<reference evidence="1 2" key="1">
    <citation type="submission" date="2015-09" db="EMBL/GenBank/DDBJ databases">
        <title>Draft genome of a European isolate of the apple canker pathogen Neonectria ditissima.</title>
        <authorList>
            <person name="Gomez-Cortecero A."/>
            <person name="Harrison R.J."/>
            <person name="Armitage A.D."/>
        </authorList>
    </citation>
    <scope>NUCLEOTIDE SEQUENCE [LARGE SCALE GENOMIC DNA]</scope>
    <source>
        <strain evidence="1 2">R09/05</strain>
    </source>
</reference>
<dbReference type="STRING" id="78410.A0A0P7BMB4"/>
<keyword evidence="2" id="KW-1185">Reference proteome</keyword>
<dbReference type="AlphaFoldDB" id="A0A0P7BMB4"/>
<dbReference type="PANTHER" id="PTHR11070:SF66">
    <property type="entry name" value="UVRD-LIKE HELICASE C-TERMINAL DOMAIN-CONTAINING PROTEIN"/>
    <property type="match status" value="1"/>
</dbReference>
<organism evidence="1 2">
    <name type="scientific">Neonectria ditissima</name>
    <dbReference type="NCBI Taxonomy" id="78410"/>
    <lineage>
        <taxon>Eukaryota</taxon>
        <taxon>Fungi</taxon>
        <taxon>Dikarya</taxon>
        <taxon>Ascomycota</taxon>
        <taxon>Pezizomycotina</taxon>
        <taxon>Sordariomycetes</taxon>
        <taxon>Hypocreomycetidae</taxon>
        <taxon>Hypocreales</taxon>
        <taxon>Nectriaceae</taxon>
        <taxon>Neonectria</taxon>
    </lineage>
</organism>
<protein>
    <submittedName>
        <fullName evidence="1">Uncharacterized protein</fullName>
    </submittedName>
</protein>
<dbReference type="GO" id="GO:0005634">
    <property type="term" value="C:nucleus"/>
    <property type="evidence" value="ECO:0007669"/>
    <property type="project" value="TreeGrafter"/>
</dbReference>
<evidence type="ECO:0000313" key="1">
    <source>
        <dbReference type="EMBL" id="KPM46451.1"/>
    </source>
</evidence>
<dbReference type="GO" id="GO:0005524">
    <property type="term" value="F:ATP binding"/>
    <property type="evidence" value="ECO:0007669"/>
    <property type="project" value="InterPro"/>
</dbReference>